<name>A0A316GZ18_9RHOB</name>
<evidence type="ECO:0000313" key="2">
    <source>
        <dbReference type="Proteomes" id="UP000245708"/>
    </source>
</evidence>
<sequence>MSAVSVLRMSRAAQSDRLRQHCADLAAAVEAVDLARIASLDHAIRSTVMAMLGEGAPDGPAAAEEAAVLRIALEGLGEAVRCLRVAQGQAQRKHGARALYLAPKRPVS</sequence>
<keyword evidence="2" id="KW-1185">Reference proteome</keyword>
<protein>
    <recommendedName>
        <fullName evidence="3">Flagellar protein FliT</fullName>
    </recommendedName>
</protein>
<dbReference type="AlphaFoldDB" id="A0A316GZ18"/>
<reference evidence="1 2" key="1">
    <citation type="submission" date="2018-05" db="EMBL/GenBank/DDBJ databases">
        <title>Genomic Encyclopedia of Type Strains, Phase IV (KMG-IV): sequencing the most valuable type-strain genomes for metagenomic binning, comparative biology and taxonomic classification.</title>
        <authorList>
            <person name="Goeker M."/>
        </authorList>
    </citation>
    <scope>NUCLEOTIDE SEQUENCE [LARGE SCALE GENOMIC DNA]</scope>
    <source>
        <strain evidence="1 2">DSM 16097</strain>
    </source>
</reference>
<proteinExistence type="predicted"/>
<comment type="caution">
    <text evidence="1">The sequence shown here is derived from an EMBL/GenBank/DDBJ whole genome shotgun (WGS) entry which is preliminary data.</text>
</comment>
<dbReference type="Proteomes" id="UP000245708">
    <property type="component" value="Unassembled WGS sequence"/>
</dbReference>
<evidence type="ECO:0008006" key="3">
    <source>
        <dbReference type="Google" id="ProtNLM"/>
    </source>
</evidence>
<dbReference type="EMBL" id="QGGW01000004">
    <property type="protein sequence ID" value="PWK60379.1"/>
    <property type="molecule type" value="Genomic_DNA"/>
</dbReference>
<gene>
    <name evidence="1" type="ORF">C7455_10415</name>
</gene>
<evidence type="ECO:0000313" key="1">
    <source>
        <dbReference type="EMBL" id="PWK60379.1"/>
    </source>
</evidence>
<accession>A0A316GZ18</accession>
<organism evidence="1 2">
    <name type="scientific">Roseicyclus mahoneyensis</name>
    <dbReference type="NCBI Taxonomy" id="164332"/>
    <lineage>
        <taxon>Bacteria</taxon>
        <taxon>Pseudomonadati</taxon>
        <taxon>Pseudomonadota</taxon>
        <taxon>Alphaproteobacteria</taxon>
        <taxon>Rhodobacterales</taxon>
        <taxon>Roseobacteraceae</taxon>
        <taxon>Roseicyclus</taxon>
    </lineage>
</organism>